<gene>
    <name evidence="5" type="ORF">METZ01_LOCUS17287</name>
</gene>
<name>A0A381PG46_9ZZZZ</name>
<evidence type="ECO:0000256" key="2">
    <source>
        <dbReference type="ARBA" id="ARBA00022797"/>
    </source>
</evidence>
<dbReference type="Pfam" id="PF06441">
    <property type="entry name" value="EHN"/>
    <property type="match status" value="1"/>
</dbReference>
<dbReference type="GO" id="GO:0097176">
    <property type="term" value="P:epoxide metabolic process"/>
    <property type="evidence" value="ECO:0007669"/>
    <property type="project" value="TreeGrafter"/>
</dbReference>
<evidence type="ECO:0000259" key="4">
    <source>
        <dbReference type="Pfam" id="PF06441"/>
    </source>
</evidence>
<reference evidence="5" key="1">
    <citation type="submission" date="2018-05" db="EMBL/GenBank/DDBJ databases">
        <authorList>
            <person name="Lanie J.A."/>
            <person name="Ng W.-L."/>
            <person name="Kazmierczak K.M."/>
            <person name="Andrzejewski T.M."/>
            <person name="Davidsen T.M."/>
            <person name="Wayne K.J."/>
            <person name="Tettelin H."/>
            <person name="Glass J.I."/>
            <person name="Rusch D."/>
            <person name="Podicherti R."/>
            <person name="Tsui H.-C.T."/>
            <person name="Winkler M.E."/>
        </authorList>
    </citation>
    <scope>NUCLEOTIDE SEQUENCE</scope>
</reference>
<keyword evidence="2" id="KW-0058">Aromatic hydrocarbons catabolism</keyword>
<organism evidence="5">
    <name type="scientific">marine metagenome</name>
    <dbReference type="NCBI Taxonomy" id="408172"/>
    <lineage>
        <taxon>unclassified sequences</taxon>
        <taxon>metagenomes</taxon>
        <taxon>ecological metagenomes</taxon>
    </lineage>
</organism>
<feature type="domain" description="Epoxide hydrolase N-terminal" evidence="4">
    <location>
        <begin position="45"/>
        <end position="150"/>
    </location>
</feature>
<dbReference type="AlphaFoldDB" id="A0A381PG46"/>
<accession>A0A381PG46</accession>
<dbReference type="InterPro" id="IPR010497">
    <property type="entry name" value="Epoxide_hydro_N"/>
</dbReference>
<comment type="similarity">
    <text evidence="1">Belongs to the peptidase S33 family.</text>
</comment>
<dbReference type="InterPro" id="IPR029058">
    <property type="entry name" value="AB_hydrolase_fold"/>
</dbReference>
<proteinExistence type="inferred from homology"/>
<dbReference type="PIRSF" id="PIRSF001112">
    <property type="entry name" value="Epoxide_hydrolase"/>
    <property type="match status" value="1"/>
</dbReference>
<dbReference type="InterPro" id="IPR016292">
    <property type="entry name" value="Epoxide_hydrolase"/>
</dbReference>
<dbReference type="PANTHER" id="PTHR21661">
    <property type="entry name" value="EPOXIDE HYDROLASE 1-RELATED"/>
    <property type="match status" value="1"/>
</dbReference>
<evidence type="ECO:0000256" key="3">
    <source>
        <dbReference type="ARBA" id="ARBA00022801"/>
    </source>
</evidence>
<dbReference type="Gene3D" id="3.40.50.1820">
    <property type="entry name" value="alpha/beta hydrolase"/>
    <property type="match status" value="1"/>
</dbReference>
<dbReference type="SUPFAM" id="SSF53474">
    <property type="entry name" value="alpha/beta-Hydrolases"/>
    <property type="match status" value="1"/>
</dbReference>
<dbReference type="GO" id="GO:0004301">
    <property type="term" value="F:epoxide hydrolase activity"/>
    <property type="evidence" value="ECO:0007669"/>
    <property type="project" value="TreeGrafter"/>
</dbReference>
<dbReference type="PRINTS" id="PR00412">
    <property type="entry name" value="EPOXHYDRLASE"/>
</dbReference>
<evidence type="ECO:0000256" key="1">
    <source>
        <dbReference type="ARBA" id="ARBA00010088"/>
    </source>
</evidence>
<protein>
    <recommendedName>
        <fullName evidence="4">Epoxide hydrolase N-terminal domain-containing protein</fullName>
    </recommendedName>
</protein>
<dbReference type="PANTHER" id="PTHR21661:SF35">
    <property type="entry name" value="EPOXIDE HYDROLASE"/>
    <property type="match status" value="1"/>
</dbReference>
<evidence type="ECO:0000313" key="5">
    <source>
        <dbReference type="EMBL" id="SUZ64433.1"/>
    </source>
</evidence>
<sequence length="424" mass="47546">MEKYSKPIRNRIVISAVVLIVFGMLTACTTDSQPEENSTMNAEEIRSFDISVPDEVLTDLNDRLALTRLPDQIPGTGWDYGTNREYLQELIEYWKDEFDWRDQEEKLNGFNHFKTAIDGLDVHFIHERSSVDGAIPLLLTHGWPGSFVEFVDIIGPLTDPEAYGGDPADAFHVVIPSLPGYGFSDKPEERGYNPERMADVLASLMERLGYERYGAQGGDWGAIIGRVLAGNYADRLIGLHSNFVLGGPPRGVADPEAGVPVAELEFRQERARAFANESAYQTLQGTKPQSLGYGLNDSPAGLAAWIVEKFHGWSDHDGDLESVFTKDQLLTNITLYWVTETITSASRIYYESRRTPPTRRVGFIEVPTGAAIFPKEISFTPRKWAEAQYNIVHWTVMPRGGHFAALEQPELLVGDLRDFFRGLR</sequence>
<dbReference type="PROSITE" id="PS51257">
    <property type="entry name" value="PROKAR_LIPOPROTEIN"/>
    <property type="match status" value="1"/>
</dbReference>
<dbReference type="EMBL" id="UINC01000934">
    <property type="protein sequence ID" value="SUZ64433.1"/>
    <property type="molecule type" value="Genomic_DNA"/>
</dbReference>
<dbReference type="InterPro" id="IPR000639">
    <property type="entry name" value="Epox_hydrolase-like"/>
</dbReference>
<keyword evidence="3" id="KW-0378">Hydrolase</keyword>